<dbReference type="EMBL" id="JACGWS010000001">
    <property type="protein sequence ID" value="MBC8753569.1"/>
    <property type="molecule type" value="Genomic_DNA"/>
</dbReference>
<evidence type="ECO:0000313" key="1">
    <source>
        <dbReference type="EMBL" id="MBC8753569.1"/>
    </source>
</evidence>
<gene>
    <name evidence="1" type="ORF">H2O64_02725</name>
</gene>
<comment type="caution">
    <text evidence="1">The sequence shown here is derived from an EMBL/GenBank/DDBJ whole genome shotgun (WGS) entry which is preliminary data.</text>
</comment>
<name>A0ABR7Q4S4_9FLAO</name>
<protein>
    <submittedName>
        <fullName evidence="1">Uncharacterized protein</fullName>
    </submittedName>
</protein>
<proteinExistence type="predicted"/>
<organism evidence="1 2">
    <name type="scientific">Kordia aestuariivivens</name>
    <dbReference type="NCBI Taxonomy" id="2759037"/>
    <lineage>
        <taxon>Bacteria</taxon>
        <taxon>Pseudomonadati</taxon>
        <taxon>Bacteroidota</taxon>
        <taxon>Flavobacteriia</taxon>
        <taxon>Flavobacteriales</taxon>
        <taxon>Flavobacteriaceae</taxon>
        <taxon>Kordia</taxon>
    </lineage>
</organism>
<sequence>MKFSEITQENIVEAIKAYLKGDRTYASKYAIWWKGKLVSPSGVISKHYELIGKPIDRNSFDTSEAQKVLLNLGFPIVDTSVQDSFFSKKELNSFEVLVKNKYYDKNSPVDKNIGEFISKVIWEKTKIWREKLLELDWFKDNNRYSWQIQSKSEKGNIYRDYTWFKVFPNNNIKKLIFFTLGVGGDGNLYYKIDIKRNDDFFKQNNRIREFDSLMNSMIEEDTKYAVIKKEDIEHENWSTLIRKTDAYFTDKLTITDQISSHFWPERRLMRLVWNDKNWKFPISRYWNKNWQGRTDKAHHEQYGFGSEEWLFNNRYLIEGTQYGYVRGIDTMPETSYFIDELYLYSLHPKTKQQFLIAKLFDVEIYREEEIIDELILSTFENNRDLMLDELKQVNADTKFLKTLELRPNMSFDLNRAIIYEEPILLNQDLLKIHRFIPNKIKDEIELAINEIETSFKKPKIKFESGNGTGSNSYSQSISGGKRNVNRTHADITNDLHEYLTNSKVYKKFEISTEKTRVGNNLVDCAAKSEDEYILFEVKTTNSVLTNIRQALGQIIEYALLDTSLNVNKLIIIGPAIPNERDLVYFQNLKEQLKLPLQYWSYSFEEKKMSNKFQKF</sequence>
<keyword evidence="2" id="KW-1185">Reference proteome</keyword>
<evidence type="ECO:0000313" key="2">
    <source>
        <dbReference type="Proteomes" id="UP000619238"/>
    </source>
</evidence>
<dbReference type="Proteomes" id="UP000619238">
    <property type="component" value="Unassembled WGS sequence"/>
</dbReference>
<dbReference type="RefSeq" id="WP_187560597.1">
    <property type="nucleotide sequence ID" value="NZ_JACGWS010000001.1"/>
</dbReference>
<accession>A0ABR7Q4S4</accession>
<reference evidence="1 2" key="1">
    <citation type="submission" date="2020-07" db="EMBL/GenBank/DDBJ databases">
        <title>Description of Kordia aestuariivivens sp. nov., isolated from a tidal flat.</title>
        <authorList>
            <person name="Park S."/>
            <person name="Yoon J.-H."/>
        </authorList>
    </citation>
    <scope>NUCLEOTIDE SEQUENCE [LARGE SCALE GENOMIC DNA]</scope>
    <source>
        <strain evidence="1 2">YSTF-M3</strain>
    </source>
</reference>